<evidence type="ECO:0000256" key="2">
    <source>
        <dbReference type="SAM" id="SignalP"/>
    </source>
</evidence>
<feature type="domain" description="Mce/MlaD" evidence="3">
    <location>
        <begin position="34"/>
        <end position="110"/>
    </location>
</feature>
<keyword evidence="2" id="KW-0732">Signal</keyword>
<feature type="chain" id="PRO_5032373315" evidence="2">
    <location>
        <begin position="24"/>
        <end position="460"/>
    </location>
</feature>
<gene>
    <name evidence="4" type="ORF">HF519_15260</name>
</gene>
<evidence type="ECO:0000313" key="4">
    <source>
        <dbReference type="EMBL" id="NMH92904.1"/>
    </source>
</evidence>
<feature type="region of interest" description="Disordered" evidence="1">
    <location>
        <begin position="416"/>
        <end position="460"/>
    </location>
</feature>
<dbReference type="Pfam" id="PF02470">
    <property type="entry name" value="MlaD"/>
    <property type="match status" value="1"/>
</dbReference>
<dbReference type="RefSeq" id="WP_169413607.1">
    <property type="nucleotide sequence ID" value="NZ_JAAXKZ010000051.1"/>
</dbReference>
<feature type="compositionally biased region" description="Polar residues" evidence="1">
    <location>
        <begin position="441"/>
        <end position="452"/>
    </location>
</feature>
<protein>
    <submittedName>
        <fullName evidence="4">MCE family protein</fullName>
    </submittedName>
</protein>
<evidence type="ECO:0000313" key="5">
    <source>
        <dbReference type="Proteomes" id="UP000586918"/>
    </source>
</evidence>
<dbReference type="PANTHER" id="PTHR33371:SF4">
    <property type="entry name" value="INTERMEMBRANE PHOSPHOLIPID TRANSPORT SYSTEM BINDING PROTEIN MLAD"/>
    <property type="match status" value="1"/>
</dbReference>
<dbReference type="GO" id="GO:0005543">
    <property type="term" value="F:phospholipid binding"/>
    <property type="evidence" value="ECO:0007669"/>
    <property type="project" value="TreeGrafter"/>
</dbReference>
<comment type="caution">
    <text evidence="4">The sequence shown here is derived from an EMBL/GenBank/DDBJ whole genome shotgun (WGS) entry which is preliminary data.</text>
</comment>
<keyword evidence="5" id="KW-1185">Reference proteome</keyword>
<reference evidence="4 5" key="1">
    <citation type="submission" date="2020-04" db="EMBL/GenBank/DDBJ databases">
        <authorList>
            <person name="Klaysubun C."/>
            <person name="Duangmal K."/>
            <person name="Lipun K."/>
        </authorList>
    </citation>
    <scope>NUCLEOTIDE SEQUENCE [LARGE SCALE GENOMIC DNA]</scope>
    <source>
        <strain evidence="4 5">DSM 45300</strain>
    </source>
</reference>
<feature type="signal peptide" evidence="2">
    <location>
        <begin position="1"/>
        <end position="23"/>
    </location>
</feature>
<dbReference type="PANTHER" id="PTHR33371">
    <property type="entry name" value="INTERMEMBRANE PHOSPHOLIPID TRANSPORT SYSTEM BINDING PROTEIN MLAD-RELATED"/>
    <property type="match status" value="1"/>
</dbReference>
<dbReference type="InterPro" id="IPR052336">
    <property type="entry name" value="MlaD_Phospholipid_Transporter"/>
</dbReference>
<dbReference type="AlphaFoldDB" id="A0A848DKF4"/>
<evidence type="ECO:0000256" key="1">
    <source>
        <dbReference type="SAM" id="MobiDB-lite"/>
    </source>
</evidence>
<dbReference type="EMBL" id="JAAXKZ010000051">
    <property type="protein sequence ID" value="NMH92904.1"/>
    <property type="molecule type" value="Genomic_DNA"/>
</dbReference>
<name>A0A848DKF4_9PSEU</name>
<evidence type="ECO:0000259" key="3">
    <source>
        <dbReference type="Pfam" id="PF02470"/>
    </source>
</evidence>
<dbReference type="InterPro" id="IPR003399">
    <property type="entry name" value="Mce/MlaD"/>
</dbReference>
<dbReference type="Proteomes" id="UP000586918">
    <property type="component" value="Unassembled WGS sequence"/>
</dbReference>
<proteinExistence type="predicted"/>
<organism evidence="4 5">
    <name type="scientific">Pseudonocardia bannensis</name>
    <dbReference type="NCBI Taxonomy" id="630973"/>
    <lineage>
        <taxon>Bacteria</taxon>
        <taxon>Bacillati</taxon>
        <taxon>Actinomycetota</taxon>
        <taxon>Actinomycetes</taxon>
        <taxon>Pseudonocardiales</taxon>
        <taxon>Pseudonocardiaceae</taxon>
        <taxon>Pseudonocardia</taxon>
    </lineage>
</organism>
<sequence length="460" mass="47861">MRTRPRKFLRTGMVVLLLLTATAAVVFRNDDDGTVRVVAVFQDASPLREGNLVKAYGVQVGLIDGVRLVNGQAHVEMQVQRSALPLHSDATAQIRPMSLLGERFVQLEAGSAGAPLQAEPLTIPADRTSRAMDLEDVFNTLDDPTSGALAALVTTLGEGMQGRGDDVTAALAAVEPALSQVDRLTEILDTQNASLNRILEIGQLHTSAFADRDGATLDQLVGAAEQTLGTVAANRVAVDDAIAQLPSTLTSARRALRELAGVADATTPVLASVRPVTDDLTAISGEIHEFADAADPALASLPPVLERLDAMLDEARPVIEGLRPAAGDLHSVAGSVRPIAEELLVHEPGTPSSLENLMNGLANWAMATSGYDGVSHYFRAAAVVTPETARQMLAGFAPPGLVPAEVPDVPGEVLPGPTTELPGLLPSVVPAPPASDPGNATGLSQEQEQSLVGQLLGGGR</sequence>
<accession>A0A848DKF4</accession>
<feature type="compositionally biased region" description="Low complexity" evidence="1">
    <location>
        <begin position="416"/>
        <end position="428"/>
    </location>
</feature>
<dbReference type="GO" id="GO:0005548">
    <property type="term" value="F:phospholipid transporter activity"/>
    <property type="evidence" value="ECO:0007669"/>
    <property type="project" value="TreeGrafter"/>
</dbReference>